<dbReference type="CDD" id="cd22157">
    <property type="entry name" value="F-box_AtFBW1-like"/>
    <property type="match status" value="1"/>
</dbReference>
<dbReference type="PANTHER" id="PTHR31672">
    <property type="entry name" value="BNACNNG10540D PROTEIN"/>
    <property type="match status" value="1"/>
</dbReference>
<protein>
    <recommendedName>
        <fullName evidence="1">F-box domain-containing protein</fullName>
    </recommendedName>
</protein>
<sequence length="387" mass="45199">MTIMSDLPRDLLAEILSRVPLTSLRAVRLTCKKWNDLSKDRSFLKKQIVETKKKQLESKEIEVIMMRNFRVYLTSIDIHNNVDPSFTPKGTLISLSDDANHHQVDNVSRVFHCDGLLLCITKDLHYRLVVWNPYFGQTRWIQPRNSYHRKDNYALGYDEKKNHKILRLKDNYYAPRERICEFELYSFESNSWKVVLDVSPDWYIPSYNRGLSLKGNTYWYATEKHVNVDFLICFDFTTEKFGPCLPLPFNATESHTYEDVVTLSSIGEEQLAVLFQSEYTLMMEIWVTSKVESTEVWNKLFLEVDLIAISSHFQFLAEAGSFFIDQKKNVVVVFDKDMDEATDRDMAYVVGKNGYFKKVDIGEEAYTSCFPLVCSYVPSSEQIRQLT</sequence>
<reference evidence="2 3" key="1">
    <citation type="submission" date="2019-12" db="EMBL/GenBank/DDBJ databases">
        <authorList>
            <person name="Jiao W.-B."/>
            <person name="Schneeberger K."/>
        </authorList>
    </citation>
    <scope>NUCLEOTIDE SEQUENCE [LARGE SCALE GENOMIC DNA]</scope>
    <source>
        <strain evidence="3">cv. C24</strain>
    </source>
</reference>
<dbReference type="InterPro" id="IPR017451">
    <property type="entry name" value="F-box-assoc_interact_dom"/>
</dbReference>
<dbReference type="EMBL" id="CACSHJ010000096">
    <property type="protein sequence ID" value="CAA0407005.1"/>
    <property type="molecule type" value="Genomic_DNA"/>
</dbReference>
<dbReference type="InterPro" id="IPR001810">
    <property type="entry name" value="F-box_dom"/>
</dbReference>
<dbReference type="InterPro" id="IPR011043">
    <property type="entry name" value="Gal_Oxase/kelch_b-propeller"/>
</dbReference>
<evidence type="ECO:0000259" key="1">
    <source>
        <dbReference type="PROSITE" id="PS50181"/>
    </source>
</evidence>
<dbReference type="Pfam" id="PF00646">
    <property type="entry name" value="F-box"/>
    <property type="match status" value="1"/>
</dbReference>
<dbReference type="InterPro" id="IPR036047">
    <property type="entry name" value="F-box-like_dom_sf"/>
</dbReference>
<evidence type="ECO:0000313" key="2">
    <source>
        <dbReference type="EMBL" id="CAA0407005.1"/>
    </source>
</evidence>
<dbReference type="ExpressionAtlas" id="A0A5S9YAL4">
    <property type="expression patterns" value="baseline and differential"/>
</dbReference>
<dbReference type="AlphaFoldDB" id="A0A5S9YAL4"/>
<gene>
    <name evidence="2" type="ORF">C24_LOCUS24256</name>
</gene>
<dbReference type="Proteomes" id="UP000434276">
    <property type="component" value="Unassembled WGS sequence"/>
</dbReference>
<dbReference type="SUPFAM" id="SSF50965">
    <property type="entry name" value="Galactose oxidase, central domain"/>
    <property type="match status" value="1"/>
</dbReference>
<dbReference type="Pfam" id="PF07734">
    <property type="entry name" value="FBA_1"/>
    <property type="match status" value="1"/>
</dbReference>
<proteinExistence type="predicted"/>
<name>A0A5S9YAL4_ARATH</name>
<dbReference type="PANTHER" id="PTHR31672:SF13">
    <property type="entry name" value="F-BOX PROTEIN CPR30-LIKE"/>
    <property type="match status" value="1"/>
</dbReference>
<dbReference type="PROSITE" id="PS50181">
    <property type="entry name" value="FBOX"/>
    <property type="match status" value="1"/>
</dbReference>
<dbReference type="SMART" id="SM00256">
    <property type="entry name" value="FBOX"/>
    <property type="match status" value="1"/>
</dbReference>
<dbReference type="NCBIfam" id="TIGR01640">
    <property type="entry name" value="F_box_assoc_1"/>
    <property type="match status" value="1"/>
</dbReference>
<accession>A0A5S9YAL4</accession>
<dbReference type="OrthoDB" id="1085061at2759"/>
<evidence type="ECO:0000313" key="3">
    <source>
        <dbReference type="Proteomes" id="UP000434276"/>
    </source>
</evidence>
<dbReference type="InterPro" id="IPR050796">
    <property type="entry name" value="SCF_F-box_component"/>
</dbReference>
<dbReference type="InterPro" id="IPR006527">
    <property type="entry name" value="F-box-assoc_dom_typ1"/>
</dbReference>
<dbReference type="Gene3D" id="1.20.1280.50">
    <property type="match status" value="1"/>
</dbReference>
<organism evidence="2 3">
    <name type="scientific">Arabidopsis thaliana</name>
    <name type="common">Mouse-ear cress</name>
    <dbReference type="NCBI Taxonomy" id="3702"/>
    <lineage>
        <taxon>Eukaryota</taxon>
        <taxon>Viridiplantae</taxon>
        <taxon>Streptophyta</taxon>
        <taxon>Embryophyta</taxon>
        <taxon>Tracheophyta</taxon>
        <taxon>Spermatophyta</taxon>
        <taxon>Magnoliopsida</taxon>
        <taxon>eudicotyledons</taxon>
        <taxon>Gunneridae</taxon>
        <taxon>Pentapetalae</taxon>
        <taxon>rosids</taxon>
        <taxon>malvids</taxon>
        <taxon>Brassicales</taxon>
        <taxon>Brassicaceae</taxon>
        <taxon>Camelineae</taxon>
        <taxon>Arabidopsis</taxon>
    </lineage>
</organism>
<feature type="domain" description="F-box" evidence="1">
    <location>
        <begin position="1"/>
        <end position="47"/>
    </location>
</feature>
<dbReference type="SUPFAM" id="SSF81383">
    <property type="entry name" value="F-box domain"/>
    <property type="match status" value="1"/>
</dbReference>